<dbReference type="KEGG" id="achi:CDG60_10045"/>
<evidence type="ECO:0000259" key="12">
    <source>
        <dbReference type="PROSITE" id="PS50198"/>
    </source>
</evidence>
<keyword evidence="5" id="KW-1133">Transmembrane helix</keyword>
<dbReference type="Proteomes" id="UP000263753">
    <property type="component" value="Chromosome"/>
</dbReference>
<dbReference type="GO" id="GO:0003755">
    <property type="term" value="F:peptidyl-prolyl cis-trans isomerase activity"/>
    <property type="evidence" value="ECO:0007669"/>
    <property type="project" value="UniProtKB-KW"/>
</dbReference>
<dbReference type="Pfam" id="PF13624">
    <property type="entry name" value="SurA_N_3"/>
    <property type="match status" value="1"/>
</dbReference>
<evidence type="ECO:0000256" key="9">
    <source>
        <dbReference type="ARBA" id="ARBA00040743"/>
    </source>
</evidence>
<evidence type="ECO:0000256" key="2">
    <source>
        <dbReference type="ARBA" id="ARBA00022475"/>
    </source>
</evidence>
<dbReference type="Gene3D" id="1.10.4030.10">
    <property type="entry name" value="Porin chaperone SurA, peptide-binding domain"/>
    <property type="match status" value="1"/>
</dbReference>
<feature type="domain" description="PpiC" evidence="12">
    <location>
        <begin position="264"/>
        <end position="362"/>
    </location>
</feature>
<evidence type="ECO:0000256" key="8">
    <source>
        <dbReference type="ARBA" id="ARBA00038408"/>
    </source>
</evidence>
<comment type="subcellular location">
    <subcellularLocation>
        <location evidence="1">Cell inner membrane</location>
        <topology evidence="1">Single-pass type II membrane protein</topology>
        <orientation evidence="1">Periplasmic side</orientation>
    </subcellularLocation>
</comment>
<evidence type="ECO:0000256" key="7">
    <source>
        <dbReference type="ARBA" id="ARBA00023186"/>
    </source>
</evidence>
<keyword evidence="3" id="KW-0997">Cell inner membrane</keyword>
<gene>
    <name evidence="13" type="ORF">CDG60_10045</name>
</gene>
<dbReference type="InterPro" id="IPR027304">
    <property type="entry name" value="Trigger_fact/SurA_dom_sf"/>
</dbReference>
<sequence length="623" mass="67706">MESFRKVIKGWLGKVLLVLFLTPLALVGIEGYFSSGQSKDAVKSVNGQDITQKELDSLTDTFKKQYLSYVNGDETLLNQNFIKNKAMDTLIARTLLLQQAEKLGISLSDTQIEQMIAQQPSFQANGKFSEQLYSNYLQSVGMTSPALIANLRQDHALKMLTATFTDYTLVSQLDIRQIAALQAEQRTLHLASIQLDEYKPAVKVSAKEIADYYAKHKNSFKQAESVDVDYVELTPADIAPASTQVTDAELQQAYAQFVETQKKEAKVSVKHILITADTRSDAEAKKLAADVSAKIKAGLSFAQAAAQYSDDPASKSAGGQVAAYDKGVFGDSFDQAVSALKAGETSAPVKTQYGYHLIQAESAQLKLPSFEIEKPRLMAELQKSKTANAFSDAVNSLNELVVGSDDLSVITQEVKGVQVQSVKGLTLSAQHPVLSDPAVKVKLFNEDVKSGDRNASGNIQLTNGNVVWVKVRNHVSAGVQTLAAATPAVKAKLIDQKAYEAAKAKIQTTLNEFKVQPASSVVAKNKIAFVDAGVFTRSEGRLKREIERAAFSLNTPKAGMWSVTTAALPGEMVVVAVSAVDKSAVDAIPAEQLQELTKLYQQLRGQQELDDYTQYLKAHAKLK</sequence>
<evidence type="ECO:0000256" key="4">
    <source>
        <dbReference type="ARBA" id="ARBA00022692"/>
    </source>
</evidence>
<reference evidence="14" key="1">
    <citation type="submission" date="2018-09" db="EMBL/GenBank/DDBJ databases">
        <title>The complete genome of Acinetobacter sp. strain WCHAc010005.</title>
        <authorList>
            <person name="Hu Y."/>
            <person name="Long H."/>
            <person name="Feng Y."/>
            <person name="Zong Z."/>
        </authorList>
    </citation>
    <scope>NUCLEOTIDE SEQUENCE [LARGE SCALE GENOMIC DNA]</scope>
    <source>
        <strain evidence="14">WCHAc010005</strain>
    </source>
</reference>
<keyword evidence="4" id="KW-0812">Transmembrane</keyword>
<dbReference type="InterPro" id="IPR000297">
    <property type="entry name" value="PPIase_PpiC"/>
</dbReference>
<evidence type="ECO:0000256" key="3">
    <source>
        <dbReference type="ARBA" id="ARBA00022519"/>
    </source>
</evidence>
<accession>A0A3B7LWJ8</accession>
<dbReference type="SUPFAM" id="SSF109998">
    <property type="entry name" value="Triger factor/SurA peptide-binding domain-like"/>
    <property type="match status" value="1"/>
</dbReference>
<dbReference type="EMBL" id="CP032134">
    <property type="protein sequence ID" value="AXY56868.1"/>
    <property type="molecule type" value="Genomic_DNA"/>
</dbReference>
<name>A0A3B7LWJ8_9GAMM</name>
<dbReference type="InterPro" id="IPR052029">
    <property type="entry name" value="PpiD_chaperone"/>
</dbReference>
<dbReference type="PANTHER" id="PTHR47529">
    <property type="entry name" value="PEPTIDYL-PROLYL CIS-TRANS ISOMERASE D"/>
    <property type="match status" value="1"/>
</dbReference>
<organism evidence="13 14">
    <name type="scientific">Acinetobacter chinensis</name>
    <dbReference type="NCBI Taxonomy" id="2004650"/>
    <lineage>
        <taxon>Bacteria</taxon>
        <taxon>Pseudomonadati</taxon>
        <taxon>Pseudomonadota</taxon>
        <taxon>Gammaproteobacteria</taxon>
        <taxon>Moraxellales</taxon>
        <taxon>Moraxellaceae</taxon>
        <taxon>Acinetobacter</taxon>
    </lineage>
</organism>
<dbReference type="AlphaFoldDB" id="A0A3B7LWJ8"/>
<evidence type="ECO:0000256" key="5">
    <source>
        <dbReference type="ARBA" id="ARBA00022989"/>
    </source>
</evidence>
<evidence type="ECO:0000256" key="1">
    <source>
        <dbReference type="ARBA" id="ARBA00004382"/>
    </source>
</evidence>
<evidence type="ECO:0000256" key="10">
    <source>
        <dbReference type="ARBA" id="ARBA00042775"/>
    </source>
</evidence>
<keyword evidence="11" id="KW-0697">Rotamase</keyword>
<proteinExistence type="inferred from homology"/>
<evidence type="ECO:0000313" key="13">
    <source>
        <dbReference type="EMBL" id="AXY56868.1"/>
    </source>
</evidence>
<keyword evidence="6" id="KW-0472">Membrane</keyword>
<protein>
    <recommendedName>
        <fullName evidence="9">Periplasmic chaperone PpiD</fullName>
    </recommendedName>
    <alternativeName>
        <fullName evidence="10">Periplasmic folding chaperone</fullName>
    </alternativeName>
</protein>
<keyword evidence="2" id="KW-1003">Cell membrane</keyword>
<evidence type="ECO:0000256" key="11">
    <source>
        <dbReference type="PROSITE-ProRule" id="PRU00278"/>
    </source>
</evidence>
<keyword evidence="11 13" id="KW-0413">Isomerase</keyword>
<dbReference type="Gene3D" id="3.10.50.40">
    <property type="match status" value="1"/>
</dbReference>
<dbReference type="GO" id="GO:0005886">
    <property type="term" value="C:plasma membrane"/>
    <property type="evidence" value="ECO:0007669"/>
    <property type="project" value="UniProtKB-SubCell"/>
</dbReference>
<dbReference type="RefSeq" id="WP_087512239.1">
    <property type="nucleotide sequence ID" value="NZ_CP032134.1"/>
</dbReference>
<dbReference type="PROSITE" id="PS50198">
    <property type="entry name" value="PPIC_PPIASE_2"/>
    <property type="match status" value="1"/>
</dbReference>
<dbReference type="Pfam" id="PF13616">
    <property type="entry name" value="Rotamase_3"/>
    <property type="match status" value="1"/>
</dbReference>
<dbReference type="PANTHER" id="PTHR47529:SF1">
    <property type="entry name" value="PERIPLASMIC CHAPERONE PPID"/>
    <property type="match status" value="1"/>
</dbReference>
<evidence type="ECO:0000313" key="14">
    <source>
        <dbReference type="Proteomes" id="UP000263753"/>
    </source>
</evidence>
<comment type="similarity">
    <text evidence="8">Belongs to the PpiD chaperone family.</text>
</comment>
<evidence type="ECO:0000256" key="6">
    <source>
        <dbReference type="ARBA" id="ARBA00023136"/>
    </source>
</evidence>
<dbReference type="SUPFAM" id="SSF54534">
    <property type="entry name" value="FKBP-like"/>
    <property type="match status" value="1"/>
</dbReference>
<keyword evidence="7" id="KW-0143">Chaperone</keyword>
<dbReference type="InterPro" id="IPR046357">
    <property type="entry name" value="PPIase_dom_sf"/>
</dbReference>